<feature type="transmembrane region" description="Helical" evidence="10">
    <location>
        <begin position="320"/>
        <end position="340"/>
    </location>
</feature>
<organism evidence="11 12">
    <name type="scientific">Pogonomyrmex barbatus</name>
    <name type="common">red harvester ant</name>
    <dbReference type="NCBI Taxonomy" id="144034"/>
    <lineage>
        <taxon>Eukaryota</taxon>
        <taxon>Metazoa</taxon>
        <taxon>Ecdysozoa</taxon>
        <taxon>Arthropoda</taxon>
        <taxon>Hexapoda</taxon>
        <taxon>Insecta</taxon>
        <taxon>Pterygota</taxon>
        <taxon>Neoptera</taxon>
        <taxon>Endopterygota</taxon>
        <taxon>Hymenoptera</taxon>
        <taxon>Apocrita</taxon>
        <taxon>Aculeata</taxon>
        <taxon>Formicoidea</taxon>
        <taxon>Formicidae</taxon>
        <taxon>Myrmicinae</taxon>
        <taxon>Pogonomyrmex</taxon>
    </lineage>
</organism>
<dbReference type="InterPro" id="IPR004117">
    <property type="entry name" value="7tm6_olfct_rcpt"/>
</dbReference>
<evidence type="ECO:0000256" key="8">
    <source>
        <dbReference type="ARBA" id="ARBA00023170"/>
    </source>
</evidence>
<feature type="transmembrane region" description="Helical" evidence="10">
    <location>
        <begin position="154"/>
        <end position="177"/>
    </location>
</feature>
<sequence length="416" mass="47578">MPRVRLVQFSTVGVVANMPGARDEKDPNHQQDIRYVFKLNNWILGSIGIWPISIRGIGRHVSKVAIVFGNFTLSFAMVPCALHIIYDEKNIIMKLKLCGLMAFCLTAMTKYCILVIRRPKILRCIECIKNDWWQVMFTSDREMMLKYATIGRNLTIISASFMYTAGIIYYMILIPFFSETKINNQTVRPFVYPTYSEFRQSQISPIYEIVYGAHCICGYIMYSITVGACGLAALFATHACGQIQVIVSRLEELLNDESPNIHQRIAVIVKDHVRIIRFSTVVEEVLQEVCLVEFASSVCTICLLEYYCIVDWQDDNKLSLAIYFMLFISFCFNIYILCYIGELLMEKSSQIGSICYMIKWYQLSPRSVRSLILIIVMSSHPIKLSAGRMADLSLSTFGNVLKTSVAYLSFLRTLVM</sequence>
<keyword evidence="3 10" id="KW-0716">Sensory transduction</keyword>
<dbReference type="GO" id="GO:0005886">
    <property type="term" value="C:plasma membrane"/>
    <property type="evidence" value="ECO:0007669"/>
    <property type="project" value="UniProtKB-SubCell"/>
</dbReference>
<keyword evidence="11" id="KW-1185">Reference proteome</keyword>
<keyword evidence="2" id="KW-1003">Cell membrane</keyword>
<evidence type="ECO:0000256" key="2">
    <source>
        <dbReference type="ARBA" id="ARBA00022475"/>
    </source>
</evidence>
<dbReference type="PANTHER" id="PTHR21137">
    <property type="entry name" value="ODORANT RECEPTOR"/>
    <property type="match status" value="1"/>
</dbReference>
<feature type="transmembrane region" description="Helical" evidence="10">
    <location>
        <begin position="64"/>
        <end position="85"/>
    </location>
</feature>
<evidence type="ECO:0000256" key="5">
    <source>
        <dbReference type="ARBA" id="ARBA00022725"/>
    </source>
</evidence>
<protein>
    <recommendedName>
        <fullName evidence="10">Odorant receptor</fullName>
    </recommendedName>
</protein>
<name>A0A6I9XH87_9HYME</name>
<dbReference type="Pfam" id="PF02949">
    <property type="entry name" value="7tm_6"/>
    <property type="match status" value="1"/>
</dbReference>
<keyword evidence="5 10" id="KW-0552">Olfaction</keyword>
<dbReference type="OrthoDB" id="6617147at2759"/>
<dbReference type="PANTHER" id="PTHR21137:SF35">
    <property type="entry name" value="ODORANT RECEPTOR 19A-RELATED"/>
    <property type="match status" value="1"/>
</dbReference>
<comment type="caution">
    <text evidence="10">Lacks conserved residue(s) required for the propagation of feature annotation.</text>
</comment>
<evidence type="ECO:0000256" key="3">
    <source>
        <dbReference type="ARBA" id="ARBA00022606"/>
    </source>
</evidence>
<evidence type="ECO:0000256" key="9">
    <source>
        <dbReference type="ARBA" id="ARBA00023224"/>
    </source>
</evidence>
<keyword evidence="9 10" id="KW-0807">Transducer</keyword>
<dbReference type="KEGG" id="pbar:105431998"/>
<keyword evidence="8 10" id="KW-0675">Receptor</keyword>
<dbReference type="Proteomes" id="UP000504615">
    <property type="component" value="Unplaced"/>
</dbReference>
<dbReference type="GO" id="GO:0004984">
    <property type="term" value="F:olfactory receptor activity"/>
    <property type="evidence" value="ECO:0007669"/>
    <property type="project" value="InterPro"/>
</dbReference>
<dbReference type="GO" id="GO:0005549">
    <property type="term" value="F:odorant binding"/>
    <property type="evidence" value="ECO:0007669"/>
    <property type="project" value="InterPro"/>
</dbReference>
<gene>
    <name evidence="12" type="primary">LOC105431998</name>
</gene>
<dbReference type="GeneID" id="105431998"/>
<evidence type="ECO:0000256" key="4">
    <source>
        <dbReference type="ARBA" id="ARBA00022692"/>
    </source>
</evidence>
<keyword evidence="6 10" id="KW-1133">Transmembrane helix</keyword>
<evidence type="ECO:0000256" key="10">
    <source>
        <dbReference type="RuleBase" id="RU351113"/>
    </source>
</evidence>
<evidence type="ECO:0000256" key="7">
    <source>
        <dbReference type="ARBA" id="ARBA00023136"/>
    </source>
</evidence>
<dbReference type="GO" id="GO:0007165">
    <property type="term" value="P:signal transduction"/>
    <property type="evidence" value="ECO:0007669"/>
    <property type="project" value="UniProtKB-KW"/>
</dbReference>
<comment type="similarity">
    <text evidence="10">Belongs to the insect chemoreceptor superfamily. Heteromeric odorant receptor channel (TC 1.A.69) family.</text>
</comment>
<evidence type="ECO:0000313" key="11">
    <source>
        <dbReference type="Proteomes" id="UP000504615"/>
    </source>
</evidence>
<accession>A0A6I9XH87</accession>
<comment type="subcellular location">
    <subcellularLocation>
        <location evidence="1 10">Cell membrane</location>
        <topology evidence="1 10">Multi-pass membrane protein</topology>
    </subcellularLocation>
</comment>
<dbReference type="AlphaFoldDB" id="A0A6I9XH87"/>
<evidence type="ECO:0000256" key="6">
    <source>
        <dbReference type="ARBA" id="ARBA00022989"/>
    </source>
</evidence>
<dbReference type="RefSeq" id="XP_011644861.1">
    <property type="nucleotide sequence ID" value="XM_011646559.2"/>
</dbReference>
<reference evidence="12" key="1">
    <citation type="submission" date="2025-08" db="UniProtKB">
        <authorList>
            <consortium name="RefSeq"/>
        </authorList>
    </citation>
    <scope>IDENTIFICATION</scope>
</reference>
<keyword evidence="4 10" id="KW-0812">Transmembrane</keyword>
<proteinExistence type="inferred from homology"/>
<evidence type="ECO:0000313" key="12">
    <source>
        <dbReference type="RefSeq" id="XP_011644861.1"/>
    </source>
</evidence>
<evidence type="ECO:0000256" key="1">
    <source>
        <dbReference type="ARBA" id="ARBA00004651"/>
    </source>
</evidence>
<keyword evidence="7 10" id="KW-0472">Membrane</keyword>